<reference evidence="3 4" key="1">
    <citation type="submission" date="2016-05" db="EMBL/GenBank/DDBJ databases">
        <title>Comparative analysis of secretome profiles of manganese(II)-oxidizing ascomycete fungi.</title>
        <authorList>
            <consortium name="DOE Joint Genome Institute"/>
            <person name="Zeiner C.A."/>
            <person name="Purvine S.O."/>
            <person name="Zink E.M."/>
            <person name="Wu S."/>
            <person name="Pasa-Tolic L."/>
            <person name="Chaput D.L."/>
            <person name="Haridas S."/>
            <person name="Grigoriev I.V."/>
            <person name="Santelli C.M."/>
            <person name="Hansel C.M."/>
        </authorList>
    </citation>
    <scope>NUCLEOTIDE SEQUENCE [LARGE SCALE GENOMIC DNA]</scope>
    <source>
        <strain evidence="3 4">AP3s5-JAC2a</strain>
    </source>
</reference>
<proteinExistence type="predicted"/>
<sequence>MAFNAYPWTPATFPDAYAAGIALGSVGLTAGTFALLFLVRVRGRKARKSSEVKRRISAPLSARPRAEGYELEEGKGGRFSNRGVHNGM</sequence>
<evidence type="ECO:0000313" key="4">
    <source>
        <dbReference type="Proteomes" id="UP000077069"/>
    </source>
</evidence>
<dbReference type="Proteomes" id="UP000077069">
    <property type="component" value="Unassembled WGS sequence"/>
</dbReference>
<name>A0A177C799_9PLEO</name>
<evidence type="ECO:0000256" key="2">
    <source>
        <dbReference type="SAM" id="Phobius"/>
    </source>
</evidence>
<organism evidence="3 4">
    <name type="scientific">Paraphaeosphaeria sporulosa</name>
    <dbReference type="NCBI Taxonomy" id="1460663"/>
    <lineage>
        <taxon>Eukaryota</taxon>
        <taxon>Fungi</taxon>
        <taxon>Dikarya</taxon>
        <taxon>Ascomycota</taxon>
        <taxon>Pezizomycotina</taxon>
        <taxon>Dothideomycetes</taxon>
        <taxon>Pleosporomycetidae</taxon>
        <taxon>Pleosporales</taxon>
        <taxon>Massarineae</taxon>
        <taxon>Didymosphaeriaceae</taxon>
        <taxon>Paraphaeosphaeria</taxon>
    </lineage>
</organism>
<protein>
    <submittedName>
        <fullName evidence="3">Uncharacterized protein</fullName>
    </submittedName>
</protein>
<dbReference type="InParanoid" id="A0A177C799"/>
<keyword evidence="2" id="KW-0472">Membrane</keyword>
<dbReference type="EMBL" id="KV441554">
    <property type="protein sequence ID" value="OAG03624.1"/>
    <property type="molecule type" value="Genomic_DNA"/>
</dbReference>
<dbReference type="GeneID" id="28762294"/>
<accession>A0A177C799</accession>
<dbReference type="RefSeq" id="XP_018033989.1">
    <property type="nucleotide sequence ID" value="XM_018178808.1"/>
</dbReference>
<evidence type="ECO:0000256" key="1">
    <source>
        <dbReference type="SAM" id="MobiDB-lite"/>
    </source>
</evidence>
<dbReference type="OrthoDB" id="10393622at2759"/>
<keyword evidence="4" id="KW-1185">Reference proteome</keyword>
<evidence type="ECO:0000313" key="3">
    <source>
        <dbReference type="EMBL" id="OAG03624.1"/>
    </source>
</evidence>
<keyword evidence="2" id="KW-1133">Transmembrane helix</keyword>
<feature type="transmembrane region" description="Helical" evidence="2">
    <location>
        <begin position="16"/>
        <end position="39"/>
    </location>
</feature>
<keyword evidence="2" id="KW-0812">Transmembrane</keyword>
<gene>
    <name evidence="3" type="ORF">CC84DRAFT_1165840</name>
</gene>
<feature type="region of interest" description="Disordered" evidence="1">
    <location>
        <begin position="67"/>
        <end position="88"/>
    </location>
</feature>
<dbReference type="AlphaFoldDB" id="A0A177C799"/>
<feature type="compositionally biased region" description="Basic and acidic residues" evidence="1">
    <location>
        <begin position="67"/>
        <end position="76"/>
    </location>
</feature>